<reference evidence="2 3" key="1">
    <citation type="submission" date="2019-06" db="EMBL/GenBank/DDBJ databases">
        <title>Sorghum-associated microbial communities from plants grown in Nebraska, USA.</title>
        <authorList>
            <person name="Schachtman D."/>
        </authorList>
    </citation>
    <scope>NUCLEOTIDE SEQUENCE [LARGE SCALE GENOMIC DNA]</scope>
    <source>
        <strain evidence="2 3">T529</strain>
    </source>
</reference>
<dbReference type="Proteomes" id="UP000319722">
    <property type="component" value="Unassembled WGS sequence"/>
</dbReference>
<gene>
    <name evidence="2" type="ORF">FB547_103157</name>
</gene>
<feature type="transmembrane region" description="Helical" evidence="1">
    <location>
        <begin position="32"/>
        <end position="51"/>
    </location>
</feature>
<comment type="caution">
    <text evidence="2">The sequence shown here is derived from an EMBL/GenBank/DDBJ whole genome shotgun (WGS) entry which is preliminary data.</text>
</comment>
<organism evidence="2 3">
    <name type="scientific">Variovorax beijingensis</name>
    <dbReference type="NCBI Taxonomy" id="2496117"/>
    <lineage>
        <taxon>Bacteria</taxon>
        <taxon>Pseudomonadati</taxon>
        <taxon>Pseudomonadota</taxon>
        <taxon>Betaproteobacteria</taxon>
        <taxon>Burkholderiales</taxon>
        <taxon>Comamonadaceae</taxon>
        <taxon>Variovorax</taxon>
    </lineage>
</organism>
<evidence type="ECO:0000256" key="1">
    <source>
        <dbReference type="SAM" id="Phobius"/>
    </source>
</evidence>
<proteinExistence type="predicted"/>
<dbReference type="EMBL" id="VIVL01000003">
    <property type="protein sequence ID" value="TWD87180.1"/>
    <property type="molecule type" value="Genomic_DNA"/>
</dbReference>
<keyword evidence="1" id="KW-0472">Membrane</keyword>
<dbReference type="AlphaFoldDB" id="A0A561C899"/>
<keyword evidence="1" id="KW-1133">Transmembrane helix</keyword>
<sequence>MFEWGSTMAILIRILLWLAWVAGVSWSWHADMLGAGTSLALGALSLVVFAWPASSARRRSTELRYVDVGKEPAGLY</sequence>
<evidence type="ECO:0000313" key="3">
    <source>
        <dbReference type="Proteomes" id="UP000319722"/>
    </source>
</evidence>
<keyword evidence="1" id="KW-0812">Transmembrane</keyword>
<protein>
    <submittedName>
        <fullName evidence="2">Uncharacterized protein</fullName>
    </submittedName>
</protein>
<name>A0A561C899_9BURK</name>
<evidence type="ECO:0000313" key="2">
    <source>
        <dbReference type="EMBL" id="TWD87180.1"/>
    </source>
</evidence>
<feature type="transmembrane region" description="Helical" evidence="1">
    <location>
        <begin position="7"/>
        <end position="26"/>
    </location>
</feature>
<accession>A0A561C899</accession>